<name>A0A2W1MTZ5_9FLAO</name>
<dbReference type="OrthoDB" id="342114at2"/>
<comment type="caution">
    <text evidence="2">The sequence shown here is derived from an EMBL/GenBank/DDBJ whole genome shotgun (WGS) entry which is preliminary data.</text>
</comment>
<dbReference type="RefSeq" id="WP_111064794.1">
    <property type="nucleotide sequence ID" value="NZ_QKSB01000062.1"/>
</dbReference>
<dbReference type="Proteomes" id="UP000249248">
    <property type="component" value="Unassembled WGS sequence"/>
</dbReference>
<keyword evidence="3" id="KW-1185">Reference proteome</keyword>
<dbReference type="AlphaFoldDB" id="A0A2W1MTZ5"/>
<feature type="coiled-coil region" evidence="1">
    <location>
        <begin position="270"/>
        <end position="297"/>
    </location>
</feature>
<evidence type="ECO:0000313" key="2">
    <source>
        <dbReference type="EMBL" id="PZE15549.1"/>
    </source>
</evidence>
<organism evidence="2 3">
    <name type="scientific">Putridiphycobacter roseus</name>
    <dbReference type="NCBI Taxonomy" id="2219161"/>
    <lineage>
        <taxon>Bacteria</taxon>
        <taxon>Pseudomonadati</taxon>
        <taxon>Bacteroidota</taxon>
        <taxon>Flavobacteriia</taxon>
        <taxon>Flavobacteriales</taxon>
        <taxon>Crocinitomicaceae</taxon>
        <taxon>Putridiphycobacter</taxon>
    </lineage>
</organism>
<accession>A0A2W1MTZ5</accession>
<proteinExistence type="predicted"/>
<evidence type="ECO:0000256" key="1">
    <source>
        <dbReference type="SAM" id="Coils"/>
    </source>
</evidence>
<protein>
    <submittedName>
        <fullName evidence="2">Uncharacterized protein</fullName>
    </submittedName>
</protein>
<evidence type="ECO:0000313" key="3">
    <source>
        <dbReference type="Proteomes" id="UP000249248"/>
    </source>
</evidence>
<dbReference type="EMBL" id="QKSB01000062">
    <property type="protein sequence ID" value="PZE15549.1"/>
    <property type="molecule type" value="Genomic_DNA"/>
</dbReference>
<gene>
    <name evidence="2" type="ORF">DNU06_17510</name>
</gene>
<reference evidence="2 3" key="1">
    <citation type="submission" date="2018-06" db="EMBL/GenBank/DDBJ databases">
        <title>The draft genome sequence of Crocinitomix sp. SM1701.</title>
        <authorList>
            <person name="Zhang X."/>
        </authorList>
    </citation>
    <scope>NUCLEOTIDE SEQUENCE [LARGE SCALE GENOMIC DNA]</scope>
    <source>
        <strain evidence="2 3">SM1701</strain>
    </source>
</reference>
<keyword evidence="1" id="KW-0175">Coiled coil</keyword>
<sequence>MLNYIRRNIDFIQNLAKNRINLILVASGYSLVKDEHFKEGIETRVLHWCNQKANNTIQLIWDGKENWFYLGEFDSLDDLNLSEIQEIAVVPIITTKKFFRKKYANKIVDNLISAVKQVLAVRKKEKDIYVSKINSSVDANSKLTFERKFTGRNPESFYGTTSYIDFIINGTSLSEILGGIGENIGKFGWRDNLDIELGEIGDLRSSNSTWLENGFHSIYVCSECADEGCGAYMFRIIKKDSVVIWTDFIFGDGYEDTDDNPDDNIDIEPVVFVKEEYDTALNELEKLLTENKNENTTQK</sequence>